<dbReference type="InterPro" id="IPR001296">
    <property type="entry name" value="Glyco_trans_1"/>
</dbReference>
<feature type="domain" description="Glycosyl transferase family 1" evidence="4">
    <location>
        <begin position="201"/>
        <end position="351"/>
    </location>
</feature>
<reference evidence="6" key="1">
    <citation type="journal article" date="2021" name="PeerJ">
        <title>Extensive microbial diversity within the chicken gut microbiome revealed by metagenomics and culture.</title>
        <authorList>
            <person name="Gilroy R."/>
            <person name="Ravi A."/>
            <person name="Getino M."/>
            <person name="Pursley I."/>
            <person name="Horton D.L."/>
            <person name="Alikhan N.F."/>
            <person name="Baker D."/>
            <person name="Gharbi K."/>
            <person name="Hall N."/>
            <person name="Watson M."/>
            <person name="Adriaenssens E.M."/>
            <person name="Foster-Nyarko E."/>
            <person name="Jarju S."/>
            <person name="Secka A."/>
            <person name="Antonio M."/>
            <person name="Oren A."/>
            <person name="Chaudhuri R.R."/>
            <person name="La Ragione R."/>
            <person name="Hildebrand F."/>
            <person name="Pallen M.J."/>
        </authorList>
    </citation>
    <scope>NUCLEOTIDE SEQUENCE</scope>
    <source>
        <strain evidence="6">CHK183-1962</strain>
    </source>
</reference>
<evidence type="ECO:0000256" key="3">
    <source>
        <dbReference type="ARBA" id="ARBA00022679"/>
    </source>
</evidence>
<dbReference type="Pfam" id="PF06925">
    <property type="entry name" value="MGDG_synth"/>
    <property type="match status" value="1"/>
</dbReference>
<dbReference type="EMBL" id="DXEK01000194">
    <property type="protein sequence ID" value="HIX78272.1"/>
    <property type="molecule type" value="Genomic_DNA"/>
</dbReference>
<evidence type="ECO:0000256" key="2">
    <source>
        <dbReference type="ARBA" id="ARBA00022676"/>
    </source>
</evidence>
<comment type="caution">
    <text evidence="6">The sequence shown here is derived from an EMBL/GenBank/DDBJ whole genome shotgun (WGS) entry which is preliminary data.</text>
</comment>
<proteinExistence type="inferred from homology"/>
<dbReference type="GO" id="GO:0009247">
    <property type="term" value="P:glycolipid biosynthetic process"/>
    <property type="evidence" value="ECO:0007669"/>
    <property type="project" value="InterPro"/>
</dbReference>
<comment type="similarity">
    <text evidence="1">Belongs to the glycosyltransferase 28 family.</text>
</comment>
<evidence type="ECO:0000313" key="7">
    <source>
        <dbReference type="Proteomes" id="UP000886890"/>
    </source>
</evidence>
<reference evidence="6" key="2">
    <citation type="submission" date="2021-04" db="EMBL/GenBank/DDBJ databases">
        <authorList>
            <person name="Gilroy R."/>
        </authorList>
    </citation>
    <scope>NUCLEOTIDE SEQUENCE</scope>
    <source>
        <strain evidence="6">CHK183-1962</strain>
    </source>
</reference>
<protein>
    <submittedName>
        <fullName evidence="6">Glycosyltransferase</fullName>
        <ecNumber evidence="6">2.4.-.-</ecNumber>
    </submittedName>
</protein>
<dbReference type="GO" id="GO:0016758">
    <property type="term" value="F:hexosyltransferase activity"/>
    <property type="evidence" value="ECO:0007669"/>
    <property type="project" value="InterPro"/>
</dbReference>
<dbReference type="InterPro" id="IPR050519">
    <property type="entry name" value="Glycosyltransf_28_UgtP"/>
</dbReference>
<feature type="domain" description="Diacylglycerol glucosyltransferase N-terminal" evidence="5">
    <location>
        <begin position="14"/>
        <end position="179"/>
    </location>
</feature>
<evidence type="ECO:0000256" key="1">
    <source>
        <dbReference type="ARBA" id="ARBA00006962"/>
    </source>
</evidence>
<gene>
    <name evidence="6" type="ORF">H9734_11895</name>
</gene>
<evidence type="ECO:0000259" key="5">
    <source>
        <dbReference type="Pfam" id="PF06925"/>
    </source>
</evidence>
<dbReference type="Gene3D" id="3.40.50.2000">
    <property type="entry name" value="Glycogen Phosphorylase B"/>
    <property type="match status" value="1"/>
</dbReference>
<name>A0A9D1XF30_9FIRM</name>
<dbReference type="PANTHER" id="PTHR43025:SF3">
    <property type="entry name" value="MONOGALACTOSYLDIACYLGLYCEROL SYNTHASE 1, CHLOROPLASTIC"/>
    <property type="match status" value="1"/>
</dbReference>
<dbReference type="EC" id="2.4.-.-" evidence="6"/>
<dbReference type="SUPFAM" id="SSF53756">
    <property type="entry name" value="UDP-Glycosyltransferase/glycogen phosphorylase"/>
    <property type="match status" value="1"/>
</dbReference>
<accession>A0A9D1XF30</accession>
<dbReference type="AlphaFoldDB" id="A0A9D1XF30"/>
<dbReference type="PANTHER" id="PTHR43025">
    <property type="entry name" value="MONOGALACTOSYLDIACYLGLYCEROL SYNTHASE"/>
    <property type="match status" value="1"/>
</dbReference>
<dbReference type="Proteomes" id="UP000886890">
    <property type="component" value="Unassembled WGS sequence"/>
</dbReference>
<dbReference type="GO" id="GO:0016020">
    <property type="term" value="C:membrane"/>
    <property type="evidence" value="ECO:0007669"/>
    <property type="project" value="GOC"/>
</dbReference>
<sequence>MRALILSCNTGEGHNAAGQAIKEQLELQGHEAVMLDMMSFGKKHTSALVGGGYVKTVTLMPGAFGMIYRAGELVRKFPFKSPVYHANARLAKPLKEYLEREHFDVLVTPHLYPAETFTYMKKKGWLPQKTVAIATDYTCIPFWEETECDYYVIPHEDLAEEFAAYGVPREKLLPLGIPVRQQFVRPMSKDGVRDHLQLPKDRKIYLVMSGSMGFGKIHIFARELAKGNKNGEQIVIICGKNKRREHTLRFQFHGNPDVRVVGFTRHVAEYMAACDVIFTKPGGLSSTEAAVTGIPIIHTAPIPGCEEKNLEFFCHRGMSVAARTREHQIAEGRRLMEQDGARERMRQAQKENIHPQAAAEIIRLLERCVSSGEGFGPEQK</sequence>
<dbReference type="Pfam" id="PF00534">
    <property type="entry name" value="Glycos_transf_1"/>
    <property type="match status" value="1"/>
</dbReference>
<dbReference type="InterPro" id="IPR009695">
    <property type="entry name" value="Diacylglyc_glucosyltr_N"/>
</dbReference>
<keyword evidence="3 6" id="KW-0808">Transferase</keyword>
<keyword evidence="2 6" id="KW-0328">Glycosyltransferase</keyword>
<organism evidence="6 7">
    <name type="scientific">Candidatus Fusicatenibacter merdavium</name>
    <dbReference type="NCBI Taxonomy" id="2838600"/>
    <lineage>
        <taxon>Bacteria</taxon>
        <taxon>Bacillati</taxon>
        <taxon>Bacillota</taxon>
        <taxon>Clostridia</taxon>
        <taxon>Lachnospirales</taxon>
        <taxon>Lachnospiraceae</taxon>
        <taxon>Fusicatenibacter</taxon>
    </lineage>
</organism>
<evidence type="ECO:0000259" key="4">
    <source>
        <dbReference type="Pfam" id="PF00534"/>
    </source>
</evidence>
<evidence type="ECO:0000313" key="6">
    <source>
        <dbReference type="EMBL" id="HIX78272.1"/>
    </source>
</evidence>